<dbReference type="Proteomes" id="UP000077469">
    <property type="component" value="Chromosome"/>
</dbReference>
<dbReference type="Pfam" id="PF13407">
    <property type="entry name" value="Peripla_BP_4"/>
    <property type="match status" value="1"/>
</dbReference>
<evidence type="ECO:0000256" key="4">
    <source>
        <dbReference type="SAM" id="SignalP"/>
    </source>
</evidence>
<evidence type="ECO:0000256" key="1">
    <source>
        <dbReference type="ARBA" id="ARBA00004196"/>
    </source>
</evidence>
<feature type="domain" description="Periplasmic binding protein" evidence="5">
    <location>
        <begin position="23"/>
        <end position="279"/>
    </location>
</feature>
<evidence type="ECO:0000313" key="6">
    <source>
        <dbReference type="EMBL" id="AJC73618.1"/>
    </source>
</evidence>
<organism evidence="6 7">
    <name type="scientific">Pseudothermotoga hypogea DSM 11164 = NBRC 106472</name>
    <dbReference type="NCBI Taxonomy" id="1123384"/>
    <lineage>
        <taxon>Bacteria</taxon>
        <taxon>Thermotogati</taxon>
        <taxon>Thermotogota</taxon>
        <taxon>Thermotogae</taxon>
        <taxon>Thermotogales</taxon>
        <taxon>Thermotogaceae</taxon>
        <taxon>Pseudothermotoga</taxon>
    </lineage>
</organism>
<evidence type="ECO:0000256" key="3">
    <source>
        <dbReference type="ARBA" id="ARBA00022729"/>
    </source>
</evidence>
<evidence type="ECO:0000256" key="2">
    <source>
        <dbReference type="ARBA" id="ARBA00007639"/>
    </source>
</evidence>
<reference evidence="6 7" key="1">
    <citation type="submission" date="2014-01" db="EMBL/GenBank/DDBJ databases">
        <title>Genome sequencing of Thermotog hypogea.</title>
        <authorList>
            <person name="Zhang X."/>
            <person name="Alvare G."/>
            <person name="Fristensky B."/>
            <person name="Chen L."/>
            <person name="Suen T."/>
            <person name="Chen Q."/>
            <person name="Ma K."/>
        </authorList>
    </citation>
    <scope>NUCLEOTIDE SEQUENCE [LARGE SCALE GENOMIC DNA]</scope>
    <source>
        <strain evidence="6 7">DSM 11164</strain>
    </source>
</reference>
<dbReference type="STRING" id="1123384.AJ81_04675"/>
<dbReference type="Gene3D" id="3.40.50.2300">
    <property type="match status" value="2"/>
</dbReference>
<dbReference type="PATRIC" id="fig|1123384.7.peg.917"/>
<feature type="signal peptide" evidence="4">
    <location>
        <begin position="1"/>
        <end position="18"/>
    </location>
</feature>
<dbReference type="InterPro" id="IPR025997">
    <property type="entry name" value="SBP_2_dom"/>
</dbReference>
<comment type="similarity">
    <text evidence="2">Belongs to the bacterial solute-binding protein 2 family.</text>
</comment>
<dbReference type="KEGG" id="phy:AJ81_04675"/>
<dbReference type="PaxDb" id="1123384-AJ81_04675"/>
<dbReference type="PANTHER" id="PTHR46847">
    <property type="entry name" value="D-ALLOSE-BINDING PERIPLASMIC PROTEIN-RELATED"/>
    <property type="match status" value="1"/>
</dbReference>
<comment type="subcellular location">
    <subcellularLocation>
        <location evidence="1">Cell envelope</location>
    </subcellularLocation>
</comment>
<feature type="chain" id="PRO_5006945748" evidence="4">
    <location>
        <begin position="19"/>
        <end position="315"/>
    </location>
</feature>
<evidence type="ECO:0000259" key="5">
    <source>
        <dbReference type="Pfam" id="PF13407"/>
    </source>
</evidence>
<keyword evidence="3 4" id="KW-0732">Signal</keyword>
<dbReference type="AlphaFoldDB" id="A0A0X1KQN6"/>
<gene>
    <name evidence="6" type="ORF">AJ81_04675</name>
</gene>
<keyword evidence="7" id="KW-1185">Reference proteome</keyword>
<evidence type="ECO:0000313" key="7">
    <source>
        <dbReference type="Proteomes" id="UP000077469"/>
    </source>
</evidence>
<sequence>MKKLLVVLMLVLTLVSFAAKYKIGVAIPAADHGWTGGMVWWAQYAIKQYQNDPDVEFYLVTAREPSEQIAQVQALLARGINALVINPYESAPLTPICVQAFRQGVYTVIVDRGINSEEYNVYIAGDNYMYGYLAGKYIAEKLKGKGNVVVIRGIPSTIDDERVKAFKDAIAPYPDLKIIAEQPGYWSREKAFEVMQTLLTKFPQIDAVWTGDDDMLHGVLIALRQAGRDKNIVLVGGACEKNIVKMIMDGHPLIEVNFTYPPNMIATAINLAVMGLKGQSLNGFYQKGIPRKIILSTETVTRENAKDYYFPDSVF</sequence>
<protein>
    <submittedName>
        <fullName evidence="6">Ribose ABC transporter substrate-binding protein</fullName>
    </submittedName>
</protein>
<accession>A0A0X1KQN6</accession>
<dbReference type="OrthoDB" id="9814427at2"/>
<dbReference type="EMBL" id="CP007141">
    <property type="protein sequence ID" value="AJC73618.1"/>
    <property type="molecule type" value="Genomic_DNA"/>
</dbReference>
<dbReference type="GO" id="GO:0030313">
    <property type="term" value="C:cell envelope"/>
    <property type="evidence" value="ECO:0007669"/>
    <property type="project" value="UniProtKB-SubCell"/>
</dbReference>
<proteinExistence type="inferred from homology"/>
<name>A0A0X1KQN6_9THEM</name>
<dbReference type="RefSeq" id="WP_031504856.1">
    <property type="nucleotide sequence ID" value="NC_022795.1"/>
</dbReference>
<dbReference type="SUPFAM" id="SSF53822">
    <property type="entry name" value="Periplasmic binding protein-like I"/>
    <property type="match status" value="1"/>
</dbReference>
<dbReference type="PANTHER" id="PTHR46847:SF1">
    <property type="entry name" value="D-ALLOSE-BINDING PERIPLASMIC PROTEIN-RELATED"/>
    <property type="match status" value="1"/>
</dbReference>
<dbReference type="GO" id="GO:0030246">
    <property type="term" value="F:carbohydrate binding"/>
    <property type="evidence" value="ECO:0007669"/>
    <property type="project" value="UniProtKB-ARBA"/>
</dbReference>
<dbReference type="InterPro" id="IPR028082">
    <property type="entry name" value="Peripla_BP_I"/>
</dbReference>